<evidence type="ECO:0000313" key="4">
    <source>
        <dbReference type="Proteomes" id="UP000230232"/>
    </source>
</evidence>
<evidence type="ECO:0000313" key="3">
    <source>
        <dbReference type="EMBL" id="PIR41382.1"/>
    </source>
</evidence>
<feature type="transmembrane region" description="Helical" evidence="1">
    <location>
        <begin position="6"/>
        <end position="26"/>
    </location>
</feature>
<keyword evidence="1" id="KW-1133">Transmembrane helix</keyword>
<evidence type="ECO:0000259" key="2">
    <source>
        <dbReference type="Pfam" id="PF01145"/>
    </source>
</evidence>
<sequence>MFLLIIEGVLLVFGIYWFLVSSLFRVRPHEFAYAIRRFILLPKSPYGDIAVGTQQGVGARLYMPGWHFVPFIKVSFFGEIVRQGFYNLDRWHHVVAHFGRPLNQGQLIGNNIPCNGFRDGEAFLRGGGQSGPQLNLIGPGQYAIHPTLFSLFPVQPLSIGVEQDAVREHPFTGEELVIGELPQFGVVTLSIGHEIPDEAGRIAGRIATGHNNFQNLPACLPGGWAYENYGQWLESGVQEEVLEPGTYNHNPVAVRAETRSCEFIFEGTYGVVISSAGREPEESERLYTTLPATAGQRDAGAWIINPDCPAYQNGERLRGILPDPFGPGIPPFSFQNSAVYNLVPVDGAPVRVCWGRYGGETPPIGERHLRFETVRAITKDGFDDFLVTIEAIVQADRTDAAKIVALAGSVEKLVRTVIVPVVDGGVREIIQSKSALYILKNSGKIKKAIEGKIKEVVGENDKYPINLLEFRIIEFPVQESRNESLKRLLAGITGVEVARQEVILQGSLQKVETARIETEKARAKANLQELLVRAGFQKEASADQAAAIAKRLAPLISEMPGGGDVLRSIMVLAADPEGSLGKISQILLARLAPQGRPLA</sequence>
<keyword evidence="1" id="KW-0812">Transmembrane</keyword>
<feature type="domain" description="Band 7" evidence="2">
    <location>
        <begin position="362"/>
        <end position="474"/>
    </location>
</feature>
<dbReference type="EMBL" id="PCXO01000006">
    <property type="protein sequence ID" value="PIR41382.1"/>
    <property type="molecule type" value="Genomic_DNA"/>
</dbReference>
<gene>
    <name evidence="3" type="ORF">COV31_01650</name>
</gene>
<protein>
    <recommendedName>
        <fullName evidence="2">Band 7 domain-containing protein</fullName>
    </recommendedName>
</protein>
<dbReference type="InterPro" id="IPR001107">
    <property type="entry name" value="Band_7"/>
</dbReference>
<name>A0A2H0R4C7_9BACT</name>
<evidence type="ECO:0000256" key="1">
    <source>
        <dbReference type="SAM" id="Phobius"/>
    </source>
</evidence>
<proteinExistence type="predicted"/>
<dbReference type="Pfam" id="PF01145">
    <property type="entry name" value="Band_7"/>
    <property type="match status" value="1"/>
</dbReference>
<comment type="caution">
    <text evidence="3">The sequence shown here is derived from an EMBL/GenBank/DDBJ whole genome shotgun (WGS) entry which is preliminary data.</text>
</comment>
<dbReference type="Proteomes" id="UP000230232">
    <property type="component" value="Unassembled WGS sequence"/>
</dbReference>
<dbReference type="AlphaFoldDB" id="A0A2H0R4C7"/>
<accession>A0A2H0R4C7</accession>
<reference evidence="3 4" key="1">
    <citation type="submission" date="2017-09" db="EMBL/GenBank/DDBJ databases">
        <title>Depth-based differentiation of microbial function through sediment-hosted aquifers and enrichment of novel symbionts in the deep terrestrial subsurface.</title>
        <authorList>
            <person name="Probst A.J."/>
            <person name="Ladd B."/>
            <person name="Jarett J.K."/>
            <person name="Geller-Mcgrath D.E."/>
            <person name="Sieber C.M."/>
            <person name="Emerson J.B."/>
            <person name="Anantharaman K."/>
            <person name="Thomas B.C."/>
            <person name="Malmstrom R."/>
            <person name="Stieglmeier M."/>
            <person name="Klingl A."/>
            <person name="Woyke T."/>
            <person name="Ryan C.M."/>
            <person name="Banfield J.F."/>
        </authorList>
    </citation>
    <scope>NUCLEOTIDE SEQUENCE [LARGE SCALE GENOMIC DNA]</scope>
    <source>
        <strain evidence="3">CG10_big_fil_rev_8_21_14_0_10_46_23</strain>
    </source>
</reference>
<keyword evidence="1" id="KW-0472">Membrane</keyword>
<organism evidence="3 4">
    <name type="scientific">Candidatus Yanofskybacteria bacterium CG10_big_fil_rev_8_21_14_0_10_46_23</name>
    <dbReference type="NCBI Taxonomy" id="1975098"/>
    <lineage>
        <taxon>Bacteria</taxon>
        <taxon>Candidatus Yanofskyibacteriota</taxon>
    </lineage>
</organism>